<feature type="transmembrane region" description="Helical" evidence="1">
    <location>
        <begin position="117"/>
        <end position="138"/>
    </location>
</feature>
<name>A0A1F7Y171_9BACT</name>
<keyword evidence="1" id="KW-1133">Transmembrane helix</keyword>
<feature type="transmembrane region" description="Helical" evidence="1">
    <location>
        <begin position="238"/>
        <end position="257"/>
    </location>
</feature>
<dbReference type="EMBL" id="MGGD01000021">
    <property type="protein sequence ID" value="OGM21006.1"/>
    <property type="molecule type" value="Genomic_DNA"/>
</dbReference>
<sequence length="274" mass="31819">MPKVDRKALKKYISVFTISFQQEFAYRVNFIMWRVRNVMQFFLIFFLWDTIFATPGVNVFGYTKAKILTYVFSLILIRSLVLSTRSVDIAPEIARGDVSNLLLKPINYFKYWLTRDIASKVLNLSFAIFEAGILFILLKPPFYFQGNILYILFFIVSITAAIILYFLLVLLFSMPTFWFPQQSWGFMFLLLVFVDILAGGVFPLDILPVGIQKIALLTPFPYLLFIPTEIYLGQLNYSSILGFLAVSMIWIFVLVYINQKVWNSGLRAYRAEGR</sequence>
<organism evidence="2 3">
    <name type="scientific">Candidatus Woesebacteria bacterium RIFCSPHIGHO2_01_FULL_38_26b</name>
    <dbReference type="NCBI Taxonomy" id="1802491"/>
    <lineage>
        <taxon>Bacteria</taxon>
        <taxon>Candidatus Woeseibacteriota</taxon>
    </lineage>
</organism>
<evidence type="ECO:0000256" key="1">
    <source>
        <dbReference type="SAM" id="Phobius"/>
    </source>
</evidence>
<dbReference type="Proteomes" id="UP000176741">
    <property type="component" value="Unassembled WGS sequence"/>
</dbReference>
<feature type="transmembrane region" description="Helical" evidence="1">
    <location>
        <begin position="38"/>
        <end position="60"/>
    </location>
</feature>
<dbReference type="Pfam" id="PF06182">
    <property type="entry name" value="ABC2_membrane_6"/>
    <property type="match status" value="1"/>
</dbReference>
<comment type="caution">
    <text evidence="2">The sequence shown here is derived from an EMBL/GenBank/DDBJ whole genome shotgun (WGS) entry which is preliminary data.</text>
</comment>
<feature type="transmembrane region" description="Helical" evidence="1">
    <location>
        <begin position="150"/>
        <end position="172"/>
    </location>
</feature>
<reference evidence="2 3" key="1">
    <citation type="journal article" date="2016" name="Nat. Commun.">
        <title>Thousands of microbial genomes shed light on interconnected biogeochemical processes in an aquifer system.</title>
        <authorList>
            <person name="Anantharaman K."/>
            <person name="Brown C.T."/>
            <person name="Hug L.A."/>
            <person name="Sharon I."/>
            <person name="Castelle C.J."/>
            <person name="Probst A.J."/>
            <person name="Thomas B.C."/>
            <person name="Singh A."/>
            <person name="Wilkins M.J."/>
            <person name="Karaoz U."/>
            <person name="Brodie E.L."/>
            <person name="Williams K.H."/>
            <person name="Hubbard S.S."/>
            <person name="Banfield J.F."/>
        </authorList>
    </citation>
    <scope>NUCLEOTIDE SEQUENCE [LARGE SCALE GENOMIC DNA]</scope>
</reference>
<keyword evidence="1" id="KW-0812">Transmembrane</keyword>
<feature type="transmembrane region" description="Helical" evidence="1">
    <location>
        <begin position="214"/>
        <end position="232"/>
    </location>
</feature>
<dbReference type="PANTHER" id="PTHR36832">
    <property type="entry name" value="SLR1174 PROTEIN-RELATED"/>
    <property type="match status" value="1"/>
</dbReference>
<gene>
    <name evidence="2" type="ORF">A2771_01285</name>
</gene>
<proteinExistence type="predicted"/>
<accession>A0A1F7Y171</accession>
<feature type="transmembrane region" description="Helical" evidence="1">
    <location>
        <begin position="184"/>
        <end position="202"/>
    </location>
</feature>
<evidence type="ECO:0000313" key="2">
    <source>
        <dbReference type="EMBL" id="OGM21006.1"/>
    </source>
</evidence>
<keyword evidence="1" id="KW-0472">Membrane</keyword>
<protein>
    <recommendedName>
        <fullName evidence="4">ABC-2 type transporter domain-containing protein</fullName>
    </recommendedName>
</protein>
<evidence type="ECO:0008006" key="4">
    <source>
        <dbReference type="Google" id="ProtNLM"/>
    </source>
</evidence>
<evidence type="ECO:0000313" key="3">
    <source>
        <dbReference type="Proteomes" id="UP000176741"/>
    </source>
</evidence>
<dbReference type="AlphaFoldDB" id="A0A1F7Y171"/>
<dbReference type="PANTHER" id="PTHR36832:SF1">
    <property type="entry name" value="SLR1174 PROTEIN"/>
    <property type="match status" value="1"/>
</dbReference>
<dbReference type="InterPro" id="IPR010390">
    <property type="entry name" value="ABC-2_transporter-like"/>
</dbReference>